<comment type="caution">
    <text evidence="10">The sequence shown here is derived from an EMBL/GenBank/DDBJ whole genome shotgun (WGS) entry which is preliminary data.</text>
</comment>
<feature type="transmembrane region" description="Helical" evidence="8">
    <location>
        <begin position="28"/>
        <end position="45"/>
    </location>
</feature>
<gene>
    <name evidence="10" type="ORF">ENW11_03335</name>
</gene>
<feature type="transmembrane region" description="Helical" evidence="8">
    <location>
        <begin position="117"/>
        <end position="135"/>
    </location>
</feature>
<dbReference type="InterPro" id="IPR001750">
    <property type="entry name" value="ND/Mrp_TM"/>
</dbReference>
<evidence type="ECO:0000256" key="8">
    <source>
        <dbReference type="SAM" id="Phobius"/>
    </source>
</evidence>
<dbReference type="PANTHER" id="PTHR42703">
    <property type="entry name" value="NADH DEHYDROGENASE"/>
    <property type="match status" value="1"/>
</dbReference>
<evidence type="ECO:0000256" key="7">
    <source>
        <dbReference type="RuleBase" id="RU000320"/>
    </source>
</evidence>
<dbReference type="EMBL" id="DTIY01000022">
    <property type="protein sequence ID" value="HGY38829.1"/>
    <property type="molecule type" value="Genomic_DNA"/>
</dbReference>
<name>A0A7V4TGF6_9BACT</name>
<feature type="transmembrane region" description="Helical" evidence="8">
    <location>
        <begin position="215"/>
        <end position="232"/>
    </location>
</feature>
<evidence type="ECO:0000256" key="5">
    <source>
        <dbReference type="ARBA" id="ARBA00022989"/>
    </source>
</evidence>
<dbReference type="GO" id="GO:0005886">
    <property type="term" value="C:plasma membrane"/>
    <property type="evidence" value="ECO:0007669"/>
    <property type="project" value="UniProtKB-SubCell"/>
</dbReference>
<feature type="transmembrane region" description="Helical" evidence="8">
    <location>
        <begin position="418"/>
        <end position="436"/>
    </location>
</feature>
<dbReference type="AlphaFoldDB" id="A0A7V4TGF6"/>
<proteinExistence type="inferred from homology"/>
<protein>
    <recommendedName>
        <fullName evidence="9">NADH:quinone oxidoreductase/Mrp antiporter transmembrane domain-containing protein</fullName>
    </recommendedName>
</protein>
<feature type="transmembrane region" description="Helical" evidence="8">
    <location>
        <begin position="91"/>
        <end position="110"/>
    </location>
</feature>
<accession>A0A7V4TGF6</accession>
<evidence type="ECO:0000259" key="9">
    <source>
        <dbReference type="Pfam" id="PF00361"/>
    </source>
</evidence>
<evidence type="ECO:0000256" key="1">
    <source>
        <dbReference type="ARBA" id="ARBA00004651"/>
    </source>
</evidence>
<feature type="transmembrane region" description="Helical" evidence="8">
    <location>
        <begin position="322"/>
        <end position="343"/>
    </location>
</feature>
<organism evidence="10">
    <name type="scientific">Candidatus Caldatribacterium saccharofermentans</name>
    <dbReference type="NCBI Taxonomy" id="1454753"/>
    <lineage>
        <taxon>Bacteria</taxon>
        <taxon>Pseudomonadati</taxon>
        <taxon>Atribacterota</taxon>
        <taxon>Atribacteria</taxon>
        <taxon>Atribacterales</taxon>
        <taxon>Candidatus Caldatribacteriaceae</taxon>
        <taxon>Candidatus Caldatribacterium</taxon>
    </lineage>
</organism>
<feature type="transmembrane region" description="Helical" evidence="8">
    <location>
        <begin position="448"/>
        <end position="465"/>
    </location>
</feature>
<evidence type="ECO:0000313" key="10">
    <source>
        <dbReference type="EMBL" id="HGY38829.1"/>
    </source>
</evidence>
<keyword evidence="5 8" id="KW-1133">Transmembrane helix</keyword>
<evidence type="ECO:0000256" key="3">
    <source>
        <dbReference type="ARBA" id="ARBA00022475"/>
    </source>
</evidence>
<dbReference type="InterPro" id="IPR050586">
    <property type="entry name" value="CPA3_Na-H_Antiporter_D"/>
</dbReference>
<feature type="transmembrane region" description="Helical" evidence="8">
    <location>
        <begin position="363"/>
        <end position="382"/>
    </location>
</feature>
<sequence length="467" mass="51497">MTAFVLYNLCLFASALLGFSRKFQKPVLWGAGIINLIIVTILWQKSENTRWFLKSAFGVELVIDELSRLFLLTLAVVWFAVAISLESKKQDGFFVFLLLLFLGAGNLLFISSDLFNLYVLLELLTILVFLLAGKTGETKPLWAGMKYLLLVASAMNLYLLGVGMVFLAEGSFRVSSITITGIPAGFLIAGLLGKTGLFLFSMWLVDLHSSVSSEVSALLSGIAVKTGLYALLRLRPALGNHFEVVPFFAVISAILGVIFAFHEKHYKRILAYSTLSQIGYILTAPETGIFYVFAHGVFKSWLFLGADLLPTHDTRALPQHRLPIVTWSLIALPALSIAGLPWTVGGFSKEMLIVGTAWWQRPILYGVSIGTAAVFAPFFFSLPRLEWGEIPKNILGHALLAFFTFFPLFGWGRKDLESTGILLLGVLVALLGARYRKPLPRVLERLENAALLYLILFALCVVMSACG</sequence>
<evidence type="ECO:0000256" key="6">
    <source>
        <dbReference type="ARBA" id="ARBA00023136"/>
    </source>
</evidence>
<feature type="transmembrane region" description="Helical" evidence="8">
    <location>
        <begin position="147"/>
        <end position="167"/>
    </location>
</feature>
<comment type="similarity">
    <text evidence="2">Belongs to the CPA3 antiporters (TC 2.A.63) subunit D family.</text>
</comment>
<feature type="transmembrane region" description="Helical" evidence="8">
    <location>
        <begin position="66"/>
        <end position="85"/>
    </location>
</feature>
<comment type="subcellular location">
    <subcellularLocation>
        <location evidence="1">Cell membrane</location>
        <topology evidence="1">Multi-pass membrane protein</topology>
    </subcellularLocation>
    <subcellularLocation>
        <location evidence="7">Membrane</location>
        <topology evidence="7">Multi-pass membrane protein</topology>
    </subcellularLocation>
</comment>
<feature type="transmembrane region" description="Helical" evidence="8">
    <location>
        <begin position="244"/>
        <end position="262"/>
    </location>
</feature>
<feature type="domain" description="NADH:quinone oxidoreductase/Mrp antiporter transmembrane" evidence="9">
    <location>
        <begin position="111"/>
        <end position="367"/>
    </location>
</feature>
<keyword evidence="6 8" id="KW-0472">Membrane</keyword>
<evidence type="ECO:0000256" key="2">
    <source>
        <dbReference type="ARBA" id="ARBA00005346"/>
    </source>
</evidence>
<feature type="transmembrane region" description="Helical" evidence="8">
    <location>
        <begin position="179"/>
        <end position="203"/>
    </location>
</feature>
<dbReference type="Pfam" id="PF00361">
    <property type="entry name" value="Proton_antipo_M"/>
    <property type="match status" value="1"/>
</dbReference>
<evidence type="ECO:0000256" key="4">
    <source>
        <dbReference type="ARBA" id="ARBA00022692"/>
    </source>
</evidence>
<feature type="transmembrane region" description="Helical" evidence="8">
    <location>
        <begin position="394"/>
        <end position="412"/>
    </location>
</feature>
<dbReference type="PANTHER" id="PTHR42703:SF1">
    <property type="entry name" value="NA(+)_H(+) ANTIPORTER SUBUNIT D1"/>
    <property type="match status" value="1"/>
</dbReference>
<keyword evidence="4 7" id="KW-0812">Transmembrane</keyword>
<keyword evidence="3" id="KW-1003">Cell membrane</keyword>
<reference evidence="10" key="1">
    <citation type="journal article" date="2020" name="mSystems">
        <title>Genome- and Community-Level Interaction Insights into Carbon Utilization and Element Cycling Functions of Hydrothermarchaeota in Hydrothermal Sediment.</title>
        <authorList>
            <person name="Zhou Z."/>
            <person name="Liu Y."/>
            <person name="Xu W."/>
            <person name="Pan J."/>
            <person name="Luo Z.H."/>
            <person name="Li M."/>
        </authorList>
    </citation>
    <scope>NUCLEOTIDE SEQUENCE [LARGE SCALE GENOMIC DNA]</scope>
    <source>
        <strain evidence="10">SpSt-82</strain>
    </source>
</reference>